<dbReference type="SUPFAM" id="SSF51445">
    <property type="entry name" value="(Trans)glycosidases"/>
    <property type="match status" value="2"/>
</dbReference>
<feature type="active site" description="Nucleophile" evidence="6">
    <location>
        <position position="823"/>
    </location>
</feature>
<dbReference type="Gene3D" id="2.60.40.1180">
    <property type="entry name" value="Golgi alpha-mannosidase II"/>
    <property type="match status" value="1"/>
</dbReference>
<dbReference type="InterPro" id="IPR013783">
    <property type="entry name" value="Ig-like_fold"/>
</dbReference>
<dbReference type="InterPro" id="IPR021828">
    <property type="entry name" value="GlgE_dom_N/S"/>
</dbReference>
<reference evidence="9 10" key="1">
    <citation type="submission" date="2019-07" db="EMBL/GenBank/DDBJ databases">
        <title>Whole genome shotgun sequence of Microvirga aerophila NBRC 106136.</title>
        <authorList>
            <person name="Hosoyama A."/>
            <person name="Uohara A."/>
            <person name="Ohji S."/>
            <person name="Ichikawa N."/>
        </authorList>
    </citation>
    <scope>NUCLEOTIDE SEQUENCE [LARGE SCALE GENOMIC DNA]</scope>
    <source>
        <strain evidence="9 10">NBRC 106136</strain>
    </source>
</reference>
<dbReference type="Gene3D" id="3.20.20.80">
    <property type="entry name" value="Glycosidases"/>
    <property type="match status" value="2"/>
</dbReference>
<feature type="site" description="Transition state stabilizer" evidence="6">
    <location>
        <position position="910"/>
    </location>
</feature>
<dbReference type="GO" id="GO:0030979">
    <property type="term" value="P:alpha-glucan biosynthetic process"/>
    <property type="evidence" value="ECO:0007669"/>
    <property type="project" value="UniProtKB-UniRule"/>
</dbReference>
<keyword evidence="2 6" id="KW-0328">Glycosyltransferase</keyword>
<evidence type="ECO:0000256" key="6">
    <source>
        <dbReference type="HAMAP-Rule" id="MF_02124"/>
    </source>
</evidence>
<feature type="binding site" evidence="6">
    <location>
        <begin position="963"/>
        <end position="964"/>
    </location>
    <ligand>
        <name>alpha-maltose 1-phosphate</name>
        <dbReference type="ChEBI" id="CHEBI:63576"/>
    </ligand>
</feature>
<evidence type="ECO:0000256" key="2">
    <source>
        <dbReference type="ARBA" id="ARBA00022676"/>
    </source>
</evidence>
<evidence type="ECO:0000256" key="7">
    <source>
        <dbReference type="SAM" id="MobiDB-lite"/>
    </source>
</evidence>
<comment type="subunit">
    <text evidence="1 6">Homodimer.</text>
</comment>
<evidence type="ECO:0000313" key="10">
    <source>
        <dbReference type="Proteomes" id="UP000321085"/>
    </source>
</evidence>
<dbReference type="InterPro" id="IPR006047">
    <property type="entry name" value="GH13_cat_dom"/>
</dbReference>
<dbReference type="InterPro" id="IPR017853">
    <property type="entry name" value="GH"/>
</dbReference>
<dbReference type="PANTHER" id="PTHR47786:SF2">
    <property type="entry name" value="GLYCOSYL HYDROLASE FAMILY 13 CATALYTIC DOMAIN-CONTAINING PROTEIN"/>
    <property type="match status" value="1"/>
</dbReference>
<feature type="binding site" evidence="6">
    <location>
        <position position="691"/>
    </location>
    <ligand>
        <name>alpha-maltose 1-phosphate</name>
        <dbReference type="ChEBI" id="CHEBI:63576"/>
    </ligand>
</feature>
<keyword evidence="4 6" id="KW-0119">Carbohydrate metabolism</keyword>
<dbReference type="GO" id="GO:0004553">
    <property type="term" value="F:hydrolase activity, hydrolyzing O-glycosyl compounds"/>
    <property type="evidence" value="ECO:0007669"/>
    <property type="project" value="InterPro"/>
</dbReference>
<name>A0A512BQT9_9HYPH</name>
<evidence type="ECO:0000256" key="1">
    <source>
        <dbReference type="ARBA" id="ARBA00011738"/>
    </source>
</evidence>
<dbReference type="EC" id="2.4.99.16" evidence="6"/>
<dbReference type="Pfam" id="PF21702">
    <property type="entry name" value="GLGE_C"/>
    <property type="match status" value="1"/>
</dbReference>
<dbReference type="OrthoDB" id="9805159at2"/>
<sequence>MQSGESRSAAPRIYYVHPLLAGQVDAWDKTFDHAAELGFDTVLTAPLFAPGRGGSVFLTGDADRIHPALGGGDASTEIARLVEKARARGLSLMLDLVADRVAADSRIARDLGLDASDMDILDPRLDPADRDAVVIPFDSGAPVHADYITLLNDRTRRLIEAGISGFRCLHVDNVPPAVWAQLIEAARDKSSNVRFLAWTPGTRSETRGELREAGFDGVFSSLCWWDFRESWIVDEHDLHRSIGHEIAFPEAPFDKRLARQVETQEILERRAIRALWLAAAAGDGLLVPMGFEFGCRDRYEPDHGDGMGIAGLRDKGNIDISRDVKAANEYLARDDGRFSRKPTRALIDQASPVTAVIRVDAEDVRHANAARLILVNADLRRSTEAAGSFLVSEVGSRFVTFRDVREDGLELTPASTVRLRPGEITILEGHPLTSIKSAVPAVSVDDAIVAPRLIIENITPAVGGGEFPVKRIVGELVRVEADIFGDGHDPLAASLLWRAADESQWREAPMTLVVNDRWRGSFPLERMGRYEFAVETWRNPFAIFHSELVKKNDAGLDVTLELEEGRLLIEEILSQTHGDVADRVRPIAERLAGADYTVRLDILLASDTLDVMTSADPRPYRLRSTPIPLDAERTAAGFASWYELFPRSQSGDPNRHGTFDDVIRRLPAIRDMGFDVLYLTPIHPIGRTHRKGKNNSLTAGPDDPGSPYAIGSEAGGHDAIHPELGTFEDFRRLVSAAAEHGLELALDIAVQASPDHPWLKEHPGWFDWRPDGSIKYAENPPKKYEDIVNVDFYAKGAMPSLWVELRDMILLWVEQGVKLFRIDNPHTKPFPFWEWLIADVRRDHPDVAFLSEAFTRPKVMYRLAKIGFSQSYTYFTWRNTKSELTEYLTELTQTAPKDFFRPHFFVNTPDINPDFLQNAPRSAYLIRTALATTLSGLWGMYSGFELCEGRPDAKKKEYADSEKYEIRAWDWNRAGNIIGEISSLNRIRRDNPALHSHHGVTFLNAWNDNILFFEKATPGRENVLLVAISLDPHNVQEADVEIPLWHFGLPDHGSLAVEDLMRHQRFTWTGKTQRVRCDPGELPFSIWRVAPKD</sequence>
<proteinExistence type="inferred from homology"/>
<dbReference type="InterPro" id="IPR013780">
    <property type="entry name" value="Glyco_hydro_b"/>
</dbReference>
<protein>
    <recommendedName>
        <fullName evidence="6">Alpha-1,4-glucan:maltose-1-phosphate maltosyltransferase</fullName>
        <shortName evidence="6">GMPMT</shortName>
        <ecNumber evidence="6">2.4.99.16</ecNumber>
    </recommendedName>
    <alternativeName>
        <fullName evidence="6">(1-&gt;4)-alpha-D-glucan:maltose-1-phosphate alpha-D-maltosyltransferase</fullName>
    </alternativeName>
</protein>
<feature type="binding site" evidence="6">
    <location>
        <position position="751"/>
    </location>
    <ligand>
        <name>alpha-maltose 1-phosphate</name>
        <dbReference type="ChEBI" id="CHEBI:63576"/>
    </ligand>
</feature>
<dbReference type="Proteomes" id="UP000321085">
    <property type="component" value="Unassembled WGS sequence"/>
</dbReference>
<feature type="active site" description="Proton donor" evidence="6">
    <location>
        <position position="852"/>
    </location>
</feature>
<dbReference type="AlphaFoldDB" id="A0A512BQT9"/>
<dbReference type="Gene3D" id="1.20.58.80">
    <property type="entry name" value="Phosphotransferase system, lactose/cellobiose-type IIA subunit"/>
    <property type="match status" value="1"/>
</dbReference>
<feature type="binding site" evidence="6">
    <location>
        <position position="824"/>
    </location>
    <ligand>
        <name>alpha-maltose 1-phosphate</name>
        <dbReference type="ChEBI" id="CHEBI:63576"/>
    </ligand>
</feature>
<dbReference type="InterPro" id="IPR026585">
    <property type="entry name" value="GlgE"/>
</dbReference>
<dbReference type="InterPro" id="IPR049171">
    <property type="entry name" value="GLGE_C"/>
</dbReference>
<feature type="binding site" evidence="6">
    <location>
        <position position="786"/>
    </location>
    <ligand>
        <name>alpha-maltose 1-phosphate</name>
        <dbReference type="ChEBI" id="CHEBI:63576"/>
    </ligand>
</feature>
<evidence type="ECO:0000313" key="9">
    <source>
        <dbReference type="EMBL" id="GEO14265.1"/>
    </source>
</evidence>
<evidence type="ECO:0000256" key="3">
    <source>
        <dbReference type="ARBA" id="ARBA00022679"/>
    </source>
</evidence>
<gene>
    <name evidence="6 9" type="primary">glgE</name>
    <name evidence="9" type="ORF">MAE02_19610</name>
</gene>
<dbReference type="HAMAP" id="MF_02124">
    <property type="entry name" value="GlgE"/>
    <property type="match status" value="1"/>
</dbReference>
<evidence type="ECO:0000259" key="8">
    <source>
        <dbReference type="SMART" id="SM00642"/>
    </source>
</evidence>
<dbReference type="SMART" id="SM00642">
    <property type="entry name" value="Aamy"/>
    <property type="match status" value="1"/>
</dbReference>
<dbReference type="Pfam" id="PF11896">
    <property type="entry name" value="GlgE_dom_N_S"/>
    <property type="match status" value="1"/>
</dbReference>
<dbReference type="CDD" id="cd11344">
    <property type="entry name" value="AmyAc_GlgE_like"/>
    <property type="match status" value="1"/>
</dbReference>
<dbReference type="Pfam" id="PF00128">
    <property type="entry name" value="Alpha-amylase"/>
    <property type="match status" value="1"/>
</dbReference>
<keyword evidence="10" id="KW-1185">Reference proteome</keyword>
<evidence type="ECO:0000256" key="4">
    <source>
        <dbReference type="ARBA" id="ARBA00023277"/>
    </source>
</evidence>
<feature type="region of interest" description="Disordered" evidence="7">
    <location>
        <begin position="689"/>
        <end position="715"/>
    </location>
</feature>
<comment type="similarity">
    <text evidence="6">Belongs to the glycosyl hydrolase 13 family. GlgE subfamily.</text>
</comment>
<dbReference type="EMBL" id="BJYU01000021">
    <property type="protein sequence ID" value="GEO14265.1"/>
    <property type="molecule type" value="Genomic_DNA"/>
</dbReference>
<comment type="caution">
    <text evidence="9">The sequence shown here is derived from an EMBL/GenBank/DDBJ whole genome shotgun (WGS) entry which is preliminary data.</text>
</comment>
<dbReference type="Gene3D" id="2.60.40.10">
    <property type="entry name" value="Immunoglobulins"/>
    <property type="match status" value="1"/>
</dbReference>
<dbReference type="GO" id="GO:0016758">
    <property type="term" value="F:hexosyltransferase activity"/>
    <property type="evidence" value="ECO:0007669"/>
    <property type="project" value="UniProtKB-UniRule"/>
</dbReference>
<keyword evidence="3 6" id="KW-0808">Transferase</keyword>
<organism evidence="9 10">
    <name type="scientific">Microvirga aerophila</name>
    <dbReference type="NCBI Taxonomy" id="670291"/>
    <lineage>
        <taxon>Bacteria</taxon>
        <taxon>Pseudomonadati</taxon>
        <taxon>Pseudomonadota</taxon>
        <taxon>Alphaproteobacteria</taxon>
        <taxon>Hyphomicrobiales</taxon>
        <taxon>Methylobacteriaceae</taxon>
        <taxon>Microvirga</taxon>
    </lineage>
</organism>
<evidence type="ECO:0000256" key="5">
    <source>
        <dbReference type="ARBA" id="ARBA00048735"/>
    </source>
</evidence>
<comment type="function">
    <text evidence="6">Maltosyltransferase that uses maltose 1-phosphate (M1P) as the sugar donor to elongate linear or branched alpha-(1-&gt;4)-glucans. Is involved in a branched alpha-glucan biosynthetic pathway from trehalose, together with TreS, Mak and GlgB.</text>
</comment>
<comment type="catalytic activity">
    <reaction evidence="5 6">
        <text>alpha-maltose 1-phosphate + [(1-&gt;4)-alpha-D-glucosyl](n) = [(1-&gt;4)-alpha-D-glucosyl](n+2) + phosphate</text>
        <dbReference type="Rhea" id="RHEA:42692"/>
        <dbReference type="Rhea" id="RHEA-COMP:9584"/>
        <dbReference type="Rhea" id="RHEA-COMP:10183"/>
        <dbReference type="ChEBI" id="CHEBI:15444"/>
        <dbReference type="ChEBI" id="CHEBI:43474"/>
        <dbReference type="ChEBI" id="CHEBI:63576"/>
        <dbReference type="EC" id="2.4.99.16"/>
    </reaction>
</comment>
<feature type="domain" description="Glycosyl hydrolase family 13 catalytic" evidence="8">
    <location>
        <begin position="643"/>
        <end position="988"/>
    </location>
</feature>
<dbReference type="PANTHER" id="PTHR47786">
    <property type="entry name" value="ALPHA-1,4-GLUCAN:MALTOSE-1-PHOSPHATE MALTOSYLTRANSFERASE"/>
    <property type="match status" value="1"/>
</dbReference>
<accession>A0A512BQT9</accession>